<gene>
    <name evidence="2" type="ORF">LTRI10_LOCUS10808</name>
</gene>
<evidence type="ECO:0000256" key="1">
    <source>
        <dbReference type="SAM" id="MobiDB-lite"/>
    </source>
</evidence>
<dbReference type="AlphaFoldDB" id="A0AAV2D413"/>
<dbReference type="EMBL" id="OZ034815">
    <property type="protein sequence ID" value="CAL1366803.1"/>
    <property type="molecule type" value="Genomic_DNA"/>
</dbReference>
<dbReference type="Proteomes" id="UP001497516">
    <property type="component" value="Chromosome 2"/>
</dbReference>
<organism evidence="2 3">
    <name type="scientific">Linum trigynum</name>
    <dbReference type="NCBI Taxonomy" id="586398"/>
    <lineage>
        <taxon>Eukaryota</taxon>
        <taxon>Viridiplantae</taxon>
        <taxon>Streptophyta</taxon>
        <taxon>Embryophyta</taxon>
        <taxon>Tracheophyta</taxon>
        <taxon>Spermatophyta</taxon>
        <taxon>Magnoliopsida</taxon>
        <taxon>eudicotyledons</taxon>
        <taxon>Gunneridae</taxon>
        <taxon>Pentapetalae</taxon>
        <taxon>rosids</taxon>
        <taxon>fabids</taxon>
        <taxon>Malpighiales</taxon>
        <taxon>Linaceae</taxon>
        <taxon>Linum</taxon>
    </lineage>
</organism>
<reference evidence="2 3" key="1">
    <citation type="submission" date="2024-04" db="EMBL/GenBank/DDBJ databases">
        <authorList>
            <person name="Fracassetti M."/>
        </authorList>
    </citation>
    <scope>NUCLEOTIDE SEQUENCE [LARGE SCALE GENOMIC DNA]</scope>
</reference>
<evidence type="ECO:0000313" key="3">
    <source>
        <dbReference type="Proteomes" id="UP001497516"/>
    </source>
</evidence>
<feature type="compositionally biased region" description="Basic residues" evidence="1">
    <location>
        <begin position="43"/>
        <end position="52"/>
    </location>
</feature>
<evidence type="ECO:0008006" key="4">
    <source>
        <dbReference type="Google" id="ProtNLM"/>
    </source>
</evidence>
<keyword evidence="3" id="KW-1185">Reference proteome</keyword>
<accession>A0AAV2D413</accession>
<sequence length="138" mass="15648">MNRSRRSWLLPVFVNRGLSSVISCLRSAAESVKIRQSWRPRQFLRSHRRSPSRRRDEISSPQPSSSTVLLLLIVITFTIERCGPRWGIERRTHHPNSLSSSLPPLAGIIGRLRVKAFFSGLNSPPFLLSSSSSTSRLR</sequence>
<protein>
    <recommendedName>
        <fullName evidence="4">Secreted protein</fullName>
    </recommendedName>
</protein>
<proteinExistence type="predicted"/>
<feature type="region of interest" description="Disordered" evidence="1">
    <location>
        <begin position="43"/>
        <end position="65"/>
    </location>
</feature>
<evidence type="ECO:0000313" key="2">
    <source>
        <dbReference type="EMBL" id="CAL1366803.1"/>
    </source>
</evidence>
<name>A0AAV2D413_9ROSI</name>